<dbReference type="EMBL" id="APJW01000001">
    <property type="protein sequence ID" value="EQM63140.1"/>
    <property type="molecule type" value="Genomic_DNA"/>
</dbReference>
<keyword evidence="3 5" id="KW-1133">Transmembrane helix</keyword>
<evidence type="ECO:0000313" key="6">
    <source>
        <dbReference type="EMBL" id="EQM63140.1"/>
    </source>
</evidence>
<keyword evidence="4 5" id="KW-0472">Membrane</keyword>
<protein>
    <submittedName>
        <fullName evidence="6">Chlamydia 15 kDa cysteine-rich outer membrane family protein</fullName>
    </submittedName>
</protein>
<feature type="transmembrane region" description="Helical" evidence="5">
    <location>
        <begin position="94"/>
        <end position="115"/>
    </location>
</feature>
<organism evidence="6 7">
    <name type="scientific">Chlamydia ibidis 10-1398/6</name>
    <dbReference type="NCBI Taxonomy" id="1046581"/>
    <lineage>
        <taxon>Bacteria</taxon>
        <taxon>Pseudomonadati</taxon>
        <taxon>Chlamydiota</taxon>
        <taxon>Chlamydiia</taxon>
        <taxon>Chlamydiales</taxon>
        <taxon>Chlamydiaceae</taxon>
        <taxon>Chlamydia/Chlamydophila group</taxon>
        <taxon>Chlamydia</taxon>
    </lineage>
</organism>
<evidence type="ECO:0000256" key="2">
    <source>
        <dbReference type="ARBA" id="ARBA00022692"/>
    </source>
</evidence>
<comment type="caution">
    <text evidence="6">The sequence shown here is derived from an EMBL/GenBank/DDBJ whole genome shotgun (WGS) entry which is preliminary data.</text>
</comment>
<evidence type="ECO:0000256" key="4">
    <source>
        <dbReference type="ARBA" id="ARBA00023136"/>
    </source>
</evidence>
<name>A0ABP2XF79_9CHLA</name>
<evidence type="ECO:0000256" key="1">
    <source>
        <dbReference type="ARBA" id="ARBA00004141"/>
    </source>
</evidence>
<reference evidence="6 7" key="1">
    <citation type="submission" date="2013-07" db="EMBL/GenBank/DDBJ databases">
        <title>Isolation of a new Chlamydia species from the feral Sacred Ibis (Threskiornis aethiopicus): Chlamydia ibidis.</title>
        <authorList>
            <person name="Vorimore F."/>
            <person name="Hsia R.-C."/>
            <person name="Huot-Creasy H."/>
            <person name="Bastian S."/>
            <person name="Deruyter L."/>
            <person name="Passet A."/>
            <person name="Sachse K."/>
            <person name="Bavoil P."/>
            <person name="Myers G."/>
            <person name="Laroucau K."/>
        </authorList>
    </citation>
    <scope>NUCLEOTIDE SEQUENCE [LARGE SCALE GENOMIC DNA]</scope>
    <source>
        <strain evidence="6 7">10-1398/6</strain>
    </source>
</reference>
<comment type="subcellular location">
    <subcellularLocation>
        <location evidence="1">Membrane</location>
        <topology evidence="1">Multi-pass membrane protein</topology>
    </subcellularLocation>
</comment>
<dbReference type="InterPro" id="IPR008436">
    <property type="entry name" value="SRP-like"/>
</dbReference>
<keyword evidence="7" id="KW-1185">Reference proteome</keyword>
<feature type="transmembrane region" description="Helical" evidence="5">
    <location>
        <begin position="63"/>
        <end position="88"/>
    </location>
</feature>
<dbReference type="Pfam" id="PF05745">
    <property type="entry name" value="CRPA"/>
    <property type="match status" value="1"/>
</dbReference>
<dbReference type="RefSeq" id="WP_020370908.1">
    <property type="nucleotide sequence ID" value="NZ_APJW01000001.1"/>
</dbReference>
<dbReference type="Proteomes" id="UP000016064">
    <property type="component" value="Unassembled WGS sequence"/>
</dbReference>
<evidence type="ECO:0000313" key="7">
    <source>
        <dbReference type="Proteomes" id="UP000016064"/>
    </source>
</evidence>
<evidence type="ECO:0000256" key="5">
    <source>
        <dbReference type="SAM" id="Phobius"/>
    </source>
</evidence>
<accession>A0ABP2XF79</accession>
<sequence length="162" mass="17487">MVTQTNGIKIQIPETIQEAIGINVSTALENDQVQLGLVNAGLSWVKSHIIVPMRSSPIVKSRGFQISMIVLGILLVVSGLALTFVLQAELGKNAFLFLIPAVIGLVKLLVTSLCMEDACTPEQWGLFKNLLSVTEDLIDDGELNHSNKIFVSSVTDGKVEQS</sequence>
<gene>
    <name evidence="6" type="ORF">H359_0266</name>
</gene>
<evidence type="ECO:0000256" key="3">
    <source>
        <dbReference type="ARBA" id="ARBA00022989"/>
    </source>
</evidence>
<proteinExistence type="predicted"/>
<keyword evidence="2 5" id="KW-0812">Transmembrane</keyword>